<dbReference type="Gene3D" id="3.30.1490.20">
    <property type="entry name" value="ATP-grasp fold, A domain"/>
    <property type="match status" value="1"/>
</dbReference>
<dbReference type="InterPro" id="IPR011761">
    <property type="entry name" value="ATP-grasp"/>
</dbReference>
<dbReference type="STRING" id="355243.SAMN03080615_01098"/>
<dbReference type="PROSITE" id="PS50975">
    <property type="entry name" value="ATP_GRASP"/>
    <property type="match status" value="1"/>
</dbReference>
<name>A0A1H9EVY3_9GAMM</name>
<sequence>MYKTLFVVDDDVSLSGLPANTLTFETYLRDYPKLGEPKIRIINLCDTERYLSKGYYCSLLAEARQHQVLPSVKVINALRSRRSSGLWLSSSLLAGLAEQQLVAGSHIICMGAVEDVRFKKIAGKAFQQFPAPLLEMSLSVTESGYDIRLSRCSLSSLTAEQLSFALGVMDDYARISWHKKGAGKKYRWDLAILVDPQEKVPPSDKRAISRFVKAAEKYGIRAQTVTADELNHLNQFDGLFIRETTAIDHHTYRLACEAEENGLVVLDDPSSILRCCNKVYLHDAFNYKKVPSLKTQVITDASEETLDSIEMAFGYPVVLKLPEGSFSKGVFKAESRGELKTLLDQLFQESALLLAQEYMFTQYDWRIGVLNGRAIYACRYHMARNHWQIYNHGSKRNFSGGFDTLATFEVPRVVLDAALKAAAVVGDGLYGIDIKEVDKCAYVIEVNDNPSIDSGVEDLYLGEELYMQIMHEFLRRFELRGR</sequence>
<dbReference type="GO" id="GO:0009432">
    <property type="term" value="P:SOS response"/>
    <property type="evidence" value="ECO:0007669"/>
    <property type="project" value="TreeGrafter"/>
</dbReference>
<dbReference type="GO" id="GO:0046872">
    <property type="term" value="F:metal ion binding"/>
    <property type="evidence" value="ECO:0007669"/>
    <property type="project" value="InterPro"/>
</dbReference>
<dbReference type="GO" id="GO:0018169">
    <property type="term" value="F:ribosomal S6-glutamic acid ligase activity"/>
    <property type="evidence" value="ECO:0007669"/>
    <property type="project" value="TreeGrafter"/>
</dbReference>
<proteinExistence type="predicted"/>
<feature type="domain" description="ATP-grasp" evidence="3">
    <location>
        <begin position="282"/>
        <end position="474"/>
    </location>
</feature>
<evidence type="ECO:0000313" key="5">
    <source>
        <dbReference type="Proteomes" id="UP000198749"/>
    </source>
</evidence>
<evidence type="ECO:0000313" key="4">
    <source>
        <dbReference type="EMBL" id="SEQ29747.1"/>
    </source>
</evidence>
<dbReference type="OrthoDB" id="9800957at2"/>
<protein>
    <submittedName>
        <fullName evidence="4">Glutathione synthase/RimK-type ligase, ATP-grasp superfamily</fullName>
    </submittedName>
</protein>
<organism evidence="4 5">
    <name type="scientific">Amphritea atlantica</name>
    <dbReference type="NCBI Taxonomy" id="355243"/>
    <lineage>
        <taxon>Bacteria</taxon>
        <taxon>Pseudomonadati</taxon>
        <taxon>Pseudomonadota</taxon>
        <taxon>Gammaproteobacteria</taxon>
        <taxon>Oceanospirillales</taxon>
        <taxon>Oceanospirillaceae</taxon>
        <taxon>Amphritea</taxon>
    </lineage>
</organism>
<dbReference type="AlphaFoldDB" id="A0A1H9EVY3"/>
<reference evidence="5" key="1">
    <citation type="submission" date="2016-10" db="EMBL/GenBank/DDBJ databases">
        <authorList>
            <person name="Varghese N."/>
            <person name="Submissions S."/>
        </authorList>
    </citation>
    <scope>NUCLEOTIDE SEQUENCE [LARGE SCALE GENOMIC DNA]</scope>
    <source>
        <strain evidence="5">DSM 18887</strain>
    </source>
</reference>
<dbReference type="InterPro" id="IPR013651">
    <property type="entry name" value="ATP-grasp_RimK-type"/>
</dbReference>
<evidence type="ECO:0000256" key="2">
    <source>
        <dbReference type="PROSITE-ProRule" id="PRU00409"/>
    </source>
</evidence>
<dbReference type="InterPro" id="IPR013815">
    <property type="entry name" value="ATP_grasp_subdomain_1"/>
</dbReference>
<keyword evidence="5" id="KW-1185">Reference proteome</keyword>
<accession>A0A1H9EVY3</accession>
<keyword evidence="1" id="KW-0464">Manganese</keyword>
<dbReference type="GO" id="GO:0005524">
    <property type="term" value="F:ATP binding"/>
    <property type="evidence" value="ECO:0007669"/>
    <property type="project" value="UniProtKB-UniRule"/>
</dbReference>
<dbReference type="Pfam" id="PF08443">
    <property type="entry name" value="RimK"/>
    <property type="match status" value="1"/>
</dbReference>
<gene>
    <name evidence="4" type="ORF">SAMN03080615_01098</name>
</gene>
<keyword evidence="2" id="KW-0547">Nucleotide-binding</keyword>
<evidence type="ECO:0000256" key="1">
    <source>
        <dbReference type="ARBA" id="ARBA00023211"/>
    </source>
</evidence>
<dbReference type="Proteomes" id="UP000198749">
    <property type="component" value="Unassembled WGS sequence"/>
</dbReference>
<keyword evidence="2" id="KW-0067">ATP-binding</keyword>
<dbReference type="PANTHER" id="PTHR21621">
    <property type="entry name" value="RIBOSOMAL PROTEIN S6 MODIFICATION PROTEIN"/>
    <property type="match status" value="1"/>
</dbReference>
<dbReference type="SUPFAM" id="SSF56059">
    <property type="entry name" value="Glutathione synthetase ATP-binding domain-like"/>
    <property type="match status" value="1"/>
</dbReference>
<dbReference type="Pfam" id="PF14401">
    <property type="entry name" value="RLAN"/>
    <property type="match status" value="1"/>
</dbReference>
<dbReference type="GO" id="GO:0005737">
    <property type="term" value="C:cytoplasm"/>
    <property type="evidence" value="ECO:0007669"/>
    <property type="project" value="TreeGrafter"/>
</dbReference>
<dbReference type="Gene3D" id="3.30.470.20">
    <property type="entry name" value="ATP-grasp fold, B domain"/>
    <property type="match status" value="1"/>
</dbReference>
<dbReference type="PANTHER" id="PTHR21621:SF0">
    <property type="entry name" value="BETA-CITRYLGLUTAMATE SYNTHASE B-RELATED"/>
    <property type="match status" value="1"/>
</dbReference>
<dbReference type="RefSeq" id="WP_091355023.1">
    <property type="nucleotide sequence ID" value="NZ_AP025284.1"/>
</dbReference>
<keyword evidence="4" id="KW-0436">Ligase</keyword>
<dbReference type="EMBL" id="FOGB01000002">
    <property type="protein sequence ID" value="SEQ29747.1"/>
    <property type="molecule type" value="Genomic_DNA"/>
</dbReference>
<evidence type="ECO:0000259" key="3">
    <source>
        <dbReference type="PROSITE" id="PS50975"/>
    </source>
</evidence>
<dbReference type="InterPro" id="IPR025839">
    <property type="entry name" value="RLAN_dom"/>
</dbReference>